<evidence type="ECO:0000256" key="5">
    <source>
        <dbReference type="ARBA" id="ARBA00023136"/>
    </source>
</evidence>
<evidence type="ECO:0000256" key="4">
    <source>
        <dbReference type="ARBA" id="ARBA00022989"/>
    </source>
</evidence>
<keyword evidence="3 6" id="KW-0812">Transmembrane</keyword>
<feature type="transmembrane region" description="Helical" evidence="6">
    <location>
        <begin position="365"/>
        <end position="386"/>
    </location>
</feature>
<evidence type="ECO:0000313" key="7">
    <source>
        <dbReference type="EMBL" id="KKY14015.1"/>
    </source>
</evidence>
<comment type="caution">
    <text evidence="7">The sequence shown here is derived from an EMBL/GenBank/DDBJ whole genome shotgun (WGS) entry which is preliminary data.</text>
</comment>
<dbReference type="Gene3D" id="1.20.1250.20">
    <property type="entry name" value="MFS general substrate transporter like domains"/>
    <property type="match status" value="2"/>
</dbReference>
<dbReference type="EMBL" id="LCWF01000241">
    <property type="protein sequence ID" value="KKY14015.1"/>
    <property type="molecule type" value="Genomic_DNA"/>
</dbReference>
<keyword evidence="4 6" id="KW-1133">Transmembrane helix</keyword>
<dbReference type="SUPFAM" id="SSF103473">
    <property type="entry name" value="MFS general substrate transporter"/>
    <property type="match status" value="2"/>
</dbReference>
<dbReference type="Proteomes" id="UP000053317">
    <property type="component" value="Unassembled WGS sequence"/>
</dbReference>
<keyword evidence="8" id="KW-1185">Reference proteome</keyword>
<keyword evidence="2" id="KW-0813">Transport</keyword>
<feature type="transmembrane region" description="Helical" evidence="6">
    <location>
        <begin position="302"/>
        <end position="321"/>
    </location>
</feature>
<feature type="transmembrane region" description="Helical" evidence="6">
    <location>
        <begin position="205"/>
        <end position="231"/>
    </location>
</feature>
<sequence length="429" mass="47333">MAEHKMDPVVPKVDHIEDQTGMQMGPSDEKVGDAETAQYVGEPILIDEATNKRLFWKINKRILSVMLVTYFCQSLDKGTLNFSSIMGIKEDANLVGQDYSWLGTILYMGIMAGEYPTNFLLQKFPVAKYLAANVFCWGVVITCSAAATSFAPLMVVGGLIAPMKAACFTEEEKRLMIERVRHNETGIQNKEYKKYQVIEALTDPFVWCCVLLILVANLVIGGLGVFSNLIISAFGFTTLQTQLLNIAQGAVTIIVMISSAWLSQRTGQTSLIMLLWTIPAVIGTGVIIGIKPTSSNAGGLLIAFYCTQFFLAQGNMIISLISRNIAGRTKKGFCMSMVFVGWAVGNMVAPQIFQDNDAPRYIHGFVAHLIIYGIYFVLVIATRLLLMRRNSKKRAAVVATTSEGADHVSHNLAFADLTDLENPNFRYVY</sequence>
<keyword evidence="5 6" id="KW-0472">Membrane</keyword>
<protein>
    <submittedName>
        <fullName evidence="7">Putative allantoate permease</fullName>
    </submittedName>
</protein>
<reference evidence="7 8" key="1">
    <citation type="submission" date="2015-05" db="EMBL/GenBank/DDBJ databases">
        <title>Distinctive expansion of gene families associated with plant cell wall degradation and secondary metabolism in the genomes of grapevine trunk pathogens.</title>
        <authorList>
            <person name="Lawrence D.P."/>
            <person name="Travadon R."/>
            <person name="Rolshausen P.E."/>
            <person name="Baumgartner K."/>
        </authorList>
    </citation>
    <scope>NUCLEOTIDE SEQUENCE [LARGE SCALE GENOMIC DNA]</scope>
    <source>
        <strain evidence="7">UCRPC4</strain>
    </source>
</reference>
<dbReference type="OrthoDB" id="6730379at2759"/>
<dbReference type="AlphaFoldDB" id="A0A0G2GA38"/>
<evidence type="ECO:0000256" key="2">
    <source>
        <dbReference type="ARBA" id="ARBA00022448"/>
    </source>
</evidence>
<dbReference type="InterPro" id="IPR011701">
    <property type="entry name" value="MFS"/>
</dbReference>
<dbReference type="GO" id="GO:0033229">
    <property type="term" value="F:cysteine transmembrane transporter activity"/>
    <property type="evidence" value="ECO:0007669"/>
    <property type="project" value="TreeGrafter"/>
</dbReference>
<feature type="transmembrane region" description="Helical" evidence="6">
    <location>
        <begin position="271"/>
        <end position="290"/>
    </location>
</feature>
<dbReference type="GO" id="GO:0016020">
    <property type="term" value="C:membrane"/>
    <property type="evidence" value="ECO:0007669"/>
    <property type="project" value="UniProtKB-SubCell"/>
</dbReference>
<evidence type="ECO:0000256" key="6">
    <source>
        <dbReference type="SAM" id="Phobius"/>
    </source>
</evidence>
<evidence type="ECO:0000256" key="1">
    <source>
        <dbReference type="ARBA" id="ARBA00004141"/>
    </source>
</evidence>
<evidence type="ECO:0000313" key="8">
    <source>
        <dbReference type="Proteomes" id="UP000053317"/>
    </source>
</evidence>
<accession>A0A0G2GA38</accession>
<dbReference type="PANTHER" id="PTHR43791:SF63">
    <property type="entry name" value="HIGH AFFINITY CYSTEINE TRANSPORTER"/>
    <property type="match status" value="1"/>
</dbReference>
<proteinExistence type="predicted"/>
<evidence type="ECO:0000256" key="3">
    <source>
        <dbReference type="ARBA" id="ARBA00022692"/>
    </source>
</evidence>
<dbReference type="InterPro" id="IPR036259">
    <property type="entry name" value="MFS_trans_sf"/>
</dbReference>
<organism evidence="7 8">
    <name type="scientific">Phaeomoniella chlamydospora</name>
    <name type="common">Phaeoacremonium chlamydosporum</name>
    <dbReference type="NCBI Taxonomy" id="158046"/>
    <lineage>
        <taxon>Eukaryota</taxon>
        <taxon>Fungi</taxon>
        <taxon>Dikarya</taxon>
        <taxon>Ascomycota</taxon>
        <taxon>Pezizomycotina</taxon>
        <taxon>Eurotiomycetes</taxon>
        <taxon>Chaetothyriomycetidae</taxon>
        <taxon>Phaeomoniellales</taxon>
        <taxon>Phaeomoniellaceae</taxon>
        <taxon>Phaeomoniella</taxon>
    </lineage>
</organism>
<comment type="subcellular location">
    <subcellularLocation>
        <location evidence="1">Membrane</location>
        <topology evidence="1">Multi-pass membrane protein</topology>
    </subcellularLocation>
</comment>
<feature type="transmembrane region" description="Helical" evidence="6">
    <location>
        <begin position="333"/>
        <end position="353"/>
    </location>
</feature>
<reference evidence="7 8" key="2">
    <citation type="submission" date="2015-05" db="EMBL/GenBank/DDBJ databases">
        <authorList>
            <person name="Morales-Cruz A."/>
            <person name="Amrine K.C."/>
            <person name="Cantu D."/>
        </authorList>
    </citation>
    <scope>NUCLEOTIDE SEQUENCE [LARGE SCALE GENOMIC DNA]</scope>
    <source>
        <strain evidence="7">UCRPC4</strain>
    </source>
</reference>
<dbReference type="PANTHER" id="PTHR43791">
    <property type="entry name" value="PERMEASE-RELATED"/>
    <property type="match status" value="1"/>
</dbReference>
<dbReference type="Pfam" id="PF07690">
    <property type="entry name" value="MFS_1"/>
    <property type="match status" value="1"/>
</dbReference>
<feature type="transmembrane region" description="Helical" evidence="6">
    <location>
        <begin position="243"/>
        <end position="262"/>
    </location>
</feature>
<name>A0A0G2GA38_PHACM</name>
<gene>
    <name evidence="7" type="ORF">UCRPC4_g06876</name>
</gene>